<dbReference type="AlphaFoldDB" id="A0A023D5K8"/>
<proteinExistence type="predicted"/>
<reference evidence="1 2" key="2">
    <citation type="journal article" date="2014" name="FEMS Microbiol. Lett.">
        <title>Draft genomic DNA sequence of the facultatively methylotrophic bacterium Acidomonas methanolica type strain MB58.</title>
        <authorList>
            <person name="Higashiura N."/>
            <person name="Hadano H."/>
            <person name="Hirakawa H."/>
            <person name="Matsutani M."/>
            <person name="Takabe S."/>
            <person name="Matsushita K."/>
            <person name="Azuma Y."/>
        </authorList>
    </citation>
    <scope>NUCLEOTIDE SEQUENCE [LARGE SCALE GENOMIC DNA]</scope>
    <source>
        <strain evidence="1 2">MB58</strain>
    </source>
</reference>
<name>A0A023D5K8_ACIMT</name>
<sequence>MRETSADKIEIVHVELNPFVGRQGFVVQDIEVAHDAAGCRVAAASCETDPACQPHGRQGAGDCLMGCPTGTGERCEIRCEFIVTGKSRYAVVVEQETKNLPGVSLQGRQAAIEEERPGHGIMTVAGEDQAIRTGGGLPGRCVRAFSLETACGMIEDGLQPFGTAWWPWAVHG</sequence>
<gene>
    <name evidence="1" type="ORF">Amme_059_073</name>
</gene>
<evidence type="ECO:0000313" key="1">
    <source>
        <dbReference type="EMBL" id="GAJ29354.1"/>
    </source>
</evidence>
<evidence type="ECO:0000313" key="2">
    <source>
        <dbReference type="Proteomes" id="UP000019760"/>
    </source>
</evidence>
<dbReference type="EMBL" id="BAND01000059">
    <property type="protein sequence ID" value="GAJ29354.1"/>
    <property type="molecule type" value="Genomic_DNA"/>
</dbReference>
<keyword evidence="2" id="KW-1185">Reference proteome</keyword>
<comment type="caution">
    <text evidence="1">The sequence shown here is derived from an EMBL/GenBank/DDBJ whole genome shotgun (WGS) entry which is preliminary data.</text>
</comment>
<dbReference type="Proteomes" id="UP000019760">
    <property type="component" value="Unassembled WGS sequence"/>
</dbReference>
<accession>A0A023D5K8</accession>
<organism evidence="1 2">
    <name type="scientific">Acidomonas methanolica NBRC 104435</name>
    <dbReference type="NCBI Taxonomy" id="1231351"/>
    <lineage>
        <taxon>Bacteria</taxon>
        <taxon>Pseudomonadati</taxon>
        <taxon>Pseudomonadota</taxon>
        <taxon>Alphaproteobacteria</taxon>
        <taxon>Acetobacterales</taxon>
        <taxon>Acetobacteraceae</taxon>
        <taxon>Acidomonas</taxon>
    </lineage>
</organism>
<reference evidence="2" key="1">
    <citation type="journal article" date="2014" name="FEMS Microbiol. Lett.">
        <title>Draft Genomic DNA Sequence of the Facultatively Methylotrophic Bacterium Acidomonas methanolica type strain MB58.</title>
        <authorList>
            <person name="Higashiura N."/>
            <person name="Hadano H."/>
            <person name="Hirakawa H."/>
            <person name="Matsutani M."/>
            <person name="Takabe S."/>
            <person name="Matsushita K."/>
            <person name="Azuma Y."/>
        </authorList>
    </citation>
    <scope>NUCLEOTIDE SEQUENCE [LARGE SCALE GENOMIC DNA]</scope>
    <source>
        <strain evidence="2">MB58</strain>
    </source>
</reference>
<protein>
    <submittedName>
        <fullName evidence="1">Uncharacterized protein</fullName>
    </submittedName>
</protein>